<feature type="compositionally biased region" description="Low complexity" evidence="1">
    <location>
        <begin position="449"/>
        <end position="463"/>
    </location>
</feature>
<proteinExistence type="predicted"/>
<feature type="compositionally biased region" description="Polar residues" evidence="1">
    <location>
        <begin position="415"/>
        <end position="448"/>
    </location>
</feature>
<feature type="compositionally biased region" description="Pro residues" evidence="1">
    <location>
        <begin position="348"/>
        <end position="357"/>
    </location>
</feature>
<keyword evidence="2" id="KW-0732">Signal</keyword>
<feature type="compositionally biased region" description="Pro residues" evidence="1">
    <location>
        <begin position="374"/>
        <end position="387"/>
    </location>
</feature>
<comment type="caution">
    <text evidence="3">The sequence shown here is derived from an EMBL/GenBank/DDBJ whole genome shotgun (WGS) entry which is preliminary data.</text>
</comment>
<reference evidence="4" key="1">
    <citation type="journal article" date="2019" name="Int. J. Syst. Evol. Microbiol.">
        <title>The Global Catalogue of Microorganisms (GCM) 10K type strain sequencing project: providing services to taxonomists for standard genome sequencing and annotation.</title>
        <authorList>
            <consortium name="The Broad Institute Genomics Platform"/>
            <consortium name="The Broad Institute Genome Sequencing Center for Infectious Disease"/>
            <person name="Wu L."/>
            <person name="Ma J."/>
        </authorList>
    </citation>
    <scope>NUCLEOTIDE SEQUENCE [LARGE SCALE GENOMIC DNA]</scope>
    <source>
        <strain evidence="4">CCM 7132</strain>
    </source>
</reference>
<gene>
    <name evidence="3" type="ORF">GCM10007207_09840</name>
</gene>
<protein>
    <recommendedName>
        <fullName evidence="5">Auto-transporter adhesin head GIN domain-containing protein</fullName>
    </recommendedName>
</protein>
<dbReference type="EMBL" id="BMCH01000002">
    <property type="protein sequence ID" value="GGC26449.1"/>
    <property type="molecule type" value="Genomic_DNA"/>
</dbReference>
<evidence type="ECO:0008006" key="5">
    <source>
        <dbReference type="Google" id="ProtNLM"/>
    </source>
</evidence>
<feature type="compositionally biased region" description="Low complexity" evidence="1">
    <location>
        <begin position="336"/>
        <end position="347"/>
    </location>
</feature>
<name>A0ABQ1LLP6_9PROT</name>
<feature type="chain" id="PRO_5046768703" description="Auto-transporter adhesin head GIN domain-containing protein" evidence="2">
    <location>
        <begin position="40"/>
        <end position="469"/>
    </location>
</feature>
<keyword evidence="4" id="KW-1185">Reference proteome</keyword>
<feature type="compositionally biased region" description="Low complexity" evidence="1">
    <location>
        <begin position="358"/>
        <end position="373"/>
    </location>
</feature>
<evidence type="ECO:0000313" key="3">
    <source>
        <dbReference type="EMBL" id="GGC26449.1"/>
    </source>
</evidence>
<feature type="signal peptide" evidence="2">
    <location>
        <begin position="1"/>
        <end position="39"/>
    </location>
</feature>
<organism evidence="3 4">
    <name type="scientific">Asaia siamensis</name>
    <dbReference type="NCBI Taxonomy" id="110479"/>
    <lineage>
        <taxon>Bacteria</taxon>
        <taxon>Pseudomonadati</taxon>
        <taxon>Pseudomonadota</taxon>
        <taxon>Alphaproteobacteria</taxon>
        <taxon>Acetobacterales</taxon>
        <taxon>Acetobacteraceae</taxon>
        <taxon>Asaia</taxon>
    </lineage>
</organism>
<evidence type="ECO:0000256" key="1">
    <source>
        <dbReference type="SAM" id="MobiDB-lite"/>
    </source>
</evidence>
<feature type="region of interest" description="Disordered" evidence="1">
    <location>
        <begin position="307"/>
        <end position="469"/>
    </location>
</feature>
<accession>A0ABQ1LLP6</accession>
<dbReference type="Proteomes" id="UP000637769">
    <property type="component" value="Unassembled WGS sequence"/>
</dbReference>
<evidence type="ECO:0000256" key="2">
    <source>
        <dbReference type="SAM" id="SignalP"/>
    </source>
</evidence>
<feature type="compositionally biased region" description="Low complexity" evidence="1">
    <location>
        <begin position="388"/>
        <end position="397"/>
    </location>
</feature>
<evidence type="ECO:0000313" key="4">
    <source>
        <dbReference type="Proteomes" id="UP000637769"/>
    </source>
</evidence>
<sequence length="469" mass="46614">MEDTELLMISVRLLTPPMQRIALTALLLSGLAMTTPLHAAPQVVMDAEDLDLSVPCLGRFEITVDPAMSDGVSIDSSTTGGAHLTMRTGKTQGSSKVLITSKSCAPTAKVSILVAPSVGVLIHDSHDTHFVINGTLASLEASLEAGQLDADTIQSLDLSLRGTEQVHIAHLNRAAQVVETGASGLVVDHAELDAFSAQLSETSHLTVTDGRVDVLTLMVENGASARLGGTLNTATVSANGTGLVAIPTVSGALTRTGNVQVGPVAAAAVTQPSAPIAAQPAPPVPAAPAAPVITPPVAPVAPTVSGVGVPASQTQPPSPPVAPTKPVSPSAPPASTPSSAVSGSANLPLPPATPASPRPVNGATVSAPATASPPTQPVPQPATPTTPTPGASTAQPGQNSPAVPDEQPWAVSPTDIPSTGTQAPQGGPVNSQTTPAQGRTQPDGSTVNTTPAQAPATSATPAAKGDQTR</sequence>